<comment type="caution">
    <text evidence="1">The sequence shown here is derived from an EMBL/GenBank/DDBJ whole genome shotgun (WGS) entry which is preliminary data.</text>
</comment>
<protein>
    <submittedName>
        <fullName evidence="1">Uncharacterized protein</fullName>
    </submittedName>
</protein>
<accession>A0ABV2RY60</accession>
<dbReference type="Proteomes" id="UP001549291">
    <property type="component" value="Unassembled WGS sequence"/>
</dbReference>
<gene>
    <name evidence="1" type="ORF">ABIF63_005940</name>
</gene>
<organism evidence="1 2">
    <name type="scientific">Bradyrhizobium japonicum</name>
    <dbReference type="NCBI Taxonomy" id="375"/>
    <lineage>
        <taxon>Bacteria</taxon>
        <taxon>Pseudomonadati</taxon>
        <taxon>Pseudomonadota</taxon>
        <taxon>Alphaproteobacteria</taxon>
        <taxon>Hyphomicrobiales</taxon>
        <taxon>Nitrobacteraceae</taxon>
        <taxon>Bradyrhizobium</taxon>
    </lineage>
</organism>
<reference evidence="1 2" key="1">
    <citation type="submission" date="2024-06" db="EMBL/GenBank/DDBJ databases">
        <title>Genomic Encyclopedia of Type Strains, Phase V (KMG-V): Genome sequencing to study the core and pangenomes of soil and plant-associated prokaryotes.</title>
        <authorList>
            <person name="Whitman W."/>
        </authorList>
    </citation>
    <scope>NUCLEOTIDE SEQUENCE [LARGE SCALE GENOMIC DNA]</scope>
    <source>
        <strain evidence="1 2">USDA 160</strain>
    </source>
</reference>
<evidence type="ECO:0000313" key="1">
    <source>
        <dbReference type="EMBL" id="MET4721834.1"/>
    </source>
</evidence>
<name>A0ABV2RY60_BRAJP</name>
<proteinExistence type="predicted"/>
<evidence type="ECO:0000313" key="2">
    <source>
        <dbReference type="Proteomes" id="UP001549291"/>
    </source>
</evidence>
<dbReference type="EMBL" id="JBEPTQ010000002">
    <property type="protein sequence ID" value="MET4721834.1"/>
    <property type="molecule type" value="Genomic_DNA"/>
</dbReference>
<keyword evidence="2" id="KW-1185">Reference proteome</keyword>
<sequence>MPGASVFPPRRDRQSFITVGRRQRTPTEVASLFGFELANPAVELPQLYVMTIYKLFGLFLCGLVGIAQEVDPLLYVTIRAYEVGAVPDHFGGARPGEFSHSLM</sequence>